<evidence type="ECO:0000313" key="2">
    <source>
        <dbReference type="EMBL" id="KAG0586709.1"/>
    </source>
</evidence>
<evidence type="ECO:0000256" key="1">
    <source>
        <dbReference type="SAM" id="Phobius"/>
    </source>
</evidence>
<feature type="transmembrane region" description="Helical" evidence="1">
    <location>
        <begin position="98"/>
        <end position="120"/>
    </location>
</feature>
<keyword evidence="1" id="KW-0812">Transmembrane</keyword>
<comment type="caution">
    <text evidence="2">The sequence shown here is derived from an EMBL/GenBank/DDBJ whole genome shotgun (WGS) entry which is preliminary data.</text>
</comment>
<keyword evidence="1" id="KW-0472">Membrane</keyword>
<reference evidence="2" key="1">
    <citation type="submission" date="2020-06" db="EMBL/GenBank/DDBJ databases">
        <title>WGS assembly of Ceratodon purpureus strain R40.</title>
        <authorList>
            <person name="Carey S.B."/>
            <person name="Jenkins J."/>
            <person name="Shu S."/>
            <person name="Lovell J.T."/>
            <person name="Sreedasyam A."/>
            <person name="Maumus F."/>
            <person name="Tiley G.P."/>
            <person name="Fernandez-Pozo N."/>
            <person name="Barry K."/>
            <person name="Chen C."/>
            <person name="Wang M."/>
            <person name="Lipzen A."/>
            <person name="Daum C."/>
            <person name="Saski C.A."/>
            <person name="Payton A.C."/>
            <person name="Mcbreen J.C."/>
            <person name="Conrad R.E."/>
            <person name="Kollar L.M."/>
            <person name="Olsson S."/>
            <person name="Huttunen S."/>
            <person name="Landis J.B."/>
            <person name="Wickett N.J."/>
            <person name="Johnson M.G."/>
            <person name="Rensing S.A."/>
            <person name="Grimwood J."/>
            <person name="Schmutz J."/>
            <person name="Mcdaniel S.F."/>
        </authorList>
    </citation>
    <scope>NUCLEOTIDE SEQUENCE</scope>
    <source>
        <strain evidence="2">R40</strain>
    </source>
</reference>
<dbReference type="EMBL" id="CM026422">
    <property type="protein sequence ID" value="KAG0586709.1"/>
    <property type="molecule type" value="Genomic_DNA"/>
</dbReference>
<name>A0A8T0IUR1_CERPU</name>
<proteinExistence type="predicted"/>
<organism evidence="2 3">
    <name type="scientific">Ceratodon purpureus</name>
    <name type="common">Fire moss</name>
    <name type="synonym">Dicranum purpureum</name>
    <dbReference type="NCBI Taxonomy" id="3225"/>
    <lineage>
        <taxon>Eukaryota</taxon>
        <taxon>Viridiplantae</taxon>
        <taxon>Streptophyta</taxon>
        <taxon>Embryophyta</taxon>
        <taxon>Bryophyta</taxon>
        <taxon>Bryophytina</taxon>
        <taxon>Bryopsida</taxon>
        <taxon>Dicranidae</taxon>
        <taxon>Pseudoditrichales</taxon>
        <taxon>Ditrichaceae</taxon>
        <taxon>Ceratodon</taxon>
    </lineage>
</organism>
<keyword evidence="1" id="KW-1133">Transmembrane helix</keyword>
<protein>
    <submittedName>
        <fullName evidence="2">Uncharacterized protein</fullName>
    </submittedName>
</protein>
<dbReference type="AlphaFoldDB" id="A0A8T0IUR1"/>
<gene>
    <name evidence="2" type="ORF">KC19_2G111000</name>
</gene>
<accession>A0A8T0IUR1</accession>
<evidence type="ECO:0000313" key="3">
    <source>
        <dbReference type="Proteomes" id="UP000822688"/>
    </source>
</evidence>
<dbReference type="Proteomes" id="UP000822688">
    <property type="component" value="Chromosome 2"/>
</dbReference>
<keyword evidence="3" id="KW-1185">Reference proteome</keyword>
<sequence length="141" mass="16207">MELSHVCHFCSLHRLPVSTFRCCMRLVCLFTSPLLRSLNSSFGLLPLRFFSLSSLCRFQCCSLRSSSCLHRTGFFTLCRLLRAGLCDFGSAGFFCKSLFLAFSFLPFLALLLLNSCLFFLSCGRYFRLLHLRCCINILLRR</sequence>